<keyword evidence="2" id="KW-0758">Storage protein</keyword>
<keyword evidence="4" id="KW-1185">Reference proteome</keyword>
<evidence type="ECO:0000313" key="5">
    <source>
        <dbReference type="WBParaSite" id="nRc.2.0.1.t02403-RA"/>
    </source>
</evidence>
<dbReference type="WBParaSite" id="nRc.2.0.1.t02403-RA">
    <property type="protein sequence ID" value="nRc.2.0.1.t02403-RA"/>
    <property type="gene ID" value="nRc.2.0.1.g02403"/>
</dbReference>
<dbReference type="PANTHER" id="PTHR23345:SF15">
    <property type="entry name" value="VITELLOGENIN 1-RELATED"/>
    <property type="match status" value="1"/>
</dbReference>
<accession>A0A915HKA9</accession>
<feature type="domain" description="Vitellogenin" evidence="3">
    <location>
        <begin position="11"/>
        <end position="228"/>
    </location>
</feature>
<dbReference type="InterPro" id="IPR050733">
    <property type="entry name" value="Vitellogenin/Apolipophorin"/>
</dbReference>
<dbReference type="Pfam" id="PF01347">
    <property type="entry name" value="Vitellogenin_N"/>
    <property type="match status" value="1"/>
</dbReference>
<dbReference type="InterPro" id="IPR015819">
    <property type="entry name" value="Lipid_transp_b-sht_shell"/>
</dbReference>
<sequence length="232" mass="27291">MVKKPKCLLPRQKLEEVNLRRELAKALETPVKFVYDNNMIEEITSSKQDYPWITNMKRAVLNMIQINWQKRNQLSNEDNVAVENQNKKDQFKIHFPTTENDPESDFYRVMEKTLEGTCEVAYSVSQIPSTPMEKSTIVEKAFRIRKSINFENCQKRPEIRYNYRFDDKCSSGGKRFRIDENILKSSTIVRMDVLKNGDNIVVQNSMLESQYAFMPMMEEQNMVVAYVKLPHA</sequence>
<keyword evidence="1" id="KW-0732">Signal</keyword>
<dbReference type="PANTHER" id="PTHR23345">
    <property type="entry name" value="VITELLOGENIN-RELATED"/>
    <property type="match status" value="1"/>
</dbReference>
<name>A0A915HKA9_ROMCU</name>
<dbReference type="SUPFAM" id="SSF56968">
    <property type="entry name" value="Lipovitellin-phosvitin complex, beta-sheet shell regions"/>
    <property type="match status" value="1"/>
</dbReference>
<dbReference type="AlphaFoldDB" id="A0A915HKA9"/>
<dbReference type="Gene3D" id="2.30.230.10">
    <property type="entry name" value="Lipovitellin, beta-sheet shell regions, chain A"/>
    <property type="match status" value="1"/>
</dbReference>
<proteinExistence type="predicted"/>
<evidence type="ECO:0000256" key="2">
    <source>
        <dbReference type="ARBA" id="ARBA00022761"/>
    </source>
</evidence>
<dbReference type="InterPro" id="IPR015816">
    <property type="entry name" value="Vitellinogen_b-sht_N"/>
</dbReference>
<protein>
    <submittedName>
        <fullName evidence="5">Vitellogenin domain-containing protein</fullName>
    </submittedName>
</protein>
<reference evidence="5" key="1">
    <citation type="submission" date="2022-11" db="UniProtKB">
        <authorList>
            <consortium name="WormBaseParasite"/>
        </authorList>
    </citation>
    <scope>IDENTIFICATION</scope>
</reference>
<evidence type="ECO:0000256" key="1">
    <source>
        <dbReference type="ARBA" id="ARBA00022729"/>
    </source>
</evidence>
<evidence type="ECO:0000313" key="4">
    <source>
        <dbReference type="Proteomes" id="UP000887565"/>
    </source>
</evidence>
<dbReference type="Proteomes" id="UP000887565">
    <property type="component" value="Unplaced"/>
</dbReference>
<organism evidence="4 5">
    <name type="scientific">Romanomermis culicivorax</name>
    <name type="common">Nematode worm</name>
    <dbReference type="NCBI Taxonomy" id="13658"/>
    <lineage>
        <taxon>Eukaryota</taxon>
        <taxon>Metazoa</taxon>
        <taxon>Ecdysozoa</taxon>
        <taxon>Nematoda</taxon>
        <taxon>Enoplea</taxon>
        <taxon>Dorylaimia</taxon>
        <taxon>Mermithida</taxon>
        <taxon>Mermithoidea</taxon>
        <taxon>Mermithidae</taxon>
        <taxon>Romanomermis</taxon>
    </lineage>
</organism>
<dbReference type="GO" id="GO:0005319">
    <property type="term" value="F:lipid transporter activity"/>
    <property type="evidence" value="ECO:0007669"/>
    <property type="project" value="InterPro"/>
</dbReference>
<evidence type="ECO:0000259" key="3">
    <source>
        <dbReference type="Pfam" id="PF01347"/>
    </source>
</evidence>
<dbReference type="InterPro" id="IPR001747">
    <property type="entry name" value="Vitellogenin_N"/>
</dbReference>